<dbReference type="InterPro" id="IPR027417">
    <property type="entry name" value="P-loop_NTPase"/>
</dbReference>
<comment type="subcellular location">
    <subcellularLocation>
        <location evidence="1">Nucleus</location>
    </subcellularLocation>
</comment>
<keyword evidence="3" id="KW-0235">DNA replication</keyword>
<accession>A0AA39XIT3</accession>
<proteinExistence type="inferred from homology"/>
<gene>
    <name evidence="11" type="ORF">B0T17DRAFT_611747</name>
</gene>
<dbReference type="Gene3D" id="3.40.50.300">
    <property type="entry name" value="P-loop containing nucleotide triphosphate hydrolases"/>
    <property type="match status" value="1"/>
</dbReference>
<evidence type="ECO:0000256" key="6">
    <source>
        <dbReference type="ARBA" id="ARBA00023242"/>
    </source>
</evidence>
<dbReference type="InterPro" id="IPR048866">
    <property type="entry name" value="ORC5_lid"/>
</dbReference>
<evidence type="ECO:0000259" key="10">
    <source>
        <dbReference type="Pfam" id="PF21639"/>
    </source>
</evidence>
<dbReference type="InterPro" id="IPR041664">
    <property type="entry name" value="AAA_16"/>
</dbReference>
<dbReference type="InterPro" id="IPR047088">
    <property type="entry name" value="ORC5_C"/>
</dbReference>
<comment type="caution">
    <text evidence="11">The sequence shown here is derived from an EMBL/GenBank/DDBJ whole genome shotgun (WGS) entry which is preliminary data.</text>
</comment>
<dbReference type="PANTHER" id="PTHR12705">
    <property type="entry name" value="ORIGIN RECOGNITION COMPLEX SUBUNIT 5"/>
    <property type="match status" value="1"/>
</dbReference>
<feature type="domain" description="Orc1-like AAA ATPase" evidence="8">
    <location>
        <begin position="24"/>
        <end position="174"/>
    </location>
</feature>
<reference evidence="11" key="1">
    <citation type="submission" date="2023-06" db="EMBL/GenBank/DDBJ databases">
        <title>Genome-scale phylogeny and comparative genomics of the fungal order Sordariales.</title>
        <authorList>
            <consortium name="Lawrence Berkeley National Laboratory"/>
            <person name="Hensen N."/>
            <person name="Bonometti L."/>
            <person name="Westerberg I."/>
            <person name="Brannstrom I.O."/>
            <person name="Guillou S."/>
            <person name="Cros-Aarteil S."/>
            <person name="Calhoun S."/>
            <person name="Haridas S."/>
            <person name="Kuo A."/>
            <person name="Mondo S."/>
            <person name="Pangilinan J."/>
            <person name="Riley R."/>
            <person name="LaButti K."/>
            <person name="Andreopoulos B."/>
            <person name="Lipzen A."/>
            <person name="Chen C."/>
            <person name="Yanf M."/>
            <person name="Daum C."/>
            <person name="Ng V."/>
            <person name="Clum A."/>
            <person name="Steindorff A."/>
            <person name="Ohm R."/>
            <person name="Martin F."/>
            <person name="Silar P."/>
            <person name="Natvig D."/>
            <person name="Lalanne C."/>
            <person name="Gautier V."/>
            <person name="Ament-velasquez S.L."/>
            <person name="Kruys A."/>
            <person name="Hutchinson M.I."/>
            <person name="Powell A.J."/>
            <person name="Barry K."/>
            <person name="Miller A.N."/>
            <person name="Grigoriev I.V."/>
            <person name="Debuchy R."/>
            <person name="Gladieux P."/>
            <person name="Thoren M.H."/>
            <person name="Johannesson H."/>
        </authorList>
    </citation>
    <scope>NUCLEOTIDE SEQUENCE</scope>
    <source>
        <strain evidence="11">SMH3391-2</strain>
    </source>
</reference>
<dbReference type="GO" id="GO:0003688">
    <property type="term" value="F:DNA replication origin binding"/>
    <property type="evidence" value="ECO:0007669"/>
    <property type="project" value="TreeGrafter"/>
</dbReference>
<keyword evidence="6" id="KW-0539">Nucleus</keyword>
<dbReference type="InterPro" id="IPR020796">
    <property type="entry name" value="ORC5"/>
</dbReference>
<dbReference type="SUPFAM" id="SSF52540">
    <property type="entry name" value="P-loop containing nucleoside triphosphate hydrolases"/>
    <property type="match status" value="1"/>
</dbReference>
<dbReference type="Pfam" id="PF14630">
    <property type="entry name" value="ORC5_C"/>
    <property type="match status" value="1"/>
</dbReference>
<organism evidence="11 12">
    <name type="scientific">Bombardia bombarda</name>
    <dbReference type="NCBI Taxonomy" id="252184"/>
    <lineage>
        <taxon>Eukaryota</taxon>
        <taxon>Fungi</taxon>
        <taxon>Dikarya</taxon>
        <taxon>Ascomycota</taxon>
        <taxon>Pezizomycotina</taxon>
        <taxon>Sordariomycetes</taxon>
        <taxon>Sordariomycetidae</taxon>
        <taxon>Sordariales</taxon>
        <taxon>Lasiosphaeriaceae</taxon>
        <taxon>Bombardia</taxon>
    </lineage>
</organism>
<feature type="domain" description="ORC5 lid" evidence="10">
    <location>
        <begin position="234"/>
        <end position="293"/>
    </location>
</feature>
<dbReference type="Pfam" id="PF21639">
    <property type="entry name" value="ORC5_lid"/>
    <property type="match status" value="1"/>
</dbReference>
<evidence type="ECO:0000256" key="1">
    <source>
        <dbReference type="ARBA" id="ARBA00004123"/>
    </source>
</evidence>
<keyword evidence="4" id="KW-0547">Nucleotide-binding</keyword>
<dbReference type="PANTHER" id="PTHR12705:SF0">
    <property type="entry name" value="ORIGIN RECOGNITION COMPLEX SUBUNIT 5"/>
    <property type="match status" value="1"/>
</dbReference>
<feature type="region of interest" description="Disordered" evidence="7">
    <location>
        <begin position="309"/>
        <end position="363"/>
    </location>
</feature>
<evidence type="ECO:0000256" key="4">
    <source>
        <dbReference type="ARBA" id="ARBA00022741"/>
    </source>
</evidence>
<dbReference type="Proteomes" id="UP001174934">
    <property type="component" value="Unassembled WGS sequence"/>
</dbReference>
<dbReference type="GO" id="GO:0006270">
    <property type="term" value="P:DNA replication initiation"/>
    <property type="evidence" value="ECO:0007669"/>
    <property type="project" value="TreeGrafter"/>
</dbReference>
<keyword evidence="5" id="KW-0067">ATP-binding</keyword>
<evidence type="ECO:0000256" key="7">
    <source>
        <dbReference type="SAM" id="MobiDB-lite"/>
    </source>
</evidence>
<evidence type="ECO:0000256" key="5">
    <source>
        <dbReference type="ARBA" id="ARBA00022840"/>
    </source>
</evidence>
<protein>
    <submittedName>
        <fullName evidence="11">Origin recognition complex subunit 5 C-terminus-domain-containing protein</fullName>
    </submittedName>
</protein>
<feature type="domain" description="Origin recognition complex subunit 5 C-terminal" evidence="9">
    <location>
        <begin position="377"/>
        <end position="540"/>
    </location>
</feature>
<evidence type="ECO:0000259" key="9">
    <source>
        <dbReference type="Pfam" id="PF14630"/>
    </source>
</evidence>
<comment type="similarity">
    <text evidence="2">Belongs to the ORC5 family.</text>
</comment>
<feature type="compositionally biased region" description="Basic residues" evidence="7">
    <location>
        <begin position="405"/>
        <end position="415"/>
    </location>
</feature>
<evidence type="ECO:0000313" key="11">
    <source>
        <dbReference type="EMBL" id="KAK0634786.1"/>
    </source>
</evidence>
<dbReference type="Pfam" id="PF13191">
    <property type="entry name" value="AAA_16"/>
    <property type="match status" value="1"/>
</dbReference>
<evidence type="ECO:0000313" key="12">
    <source>
        <dbReference type="Proteomes" id="UP001174934"/>
    </source>
</evidence>
<feature type="compositionally biased region" description="Gly residues" evidence="7">
    <location>
        <begin position="417"/>
        <end position="426"/>
    </location>
</feature>
<sequence>MSSINSLFRLPDEVVLLATLSRSFPCRDSQIRALATLVHPCAAPCRNLALYGTEATGKSAITAALLEAIDEDLELTGHGPEDPSLKFAIANSIECITSRHLFESVVGKVADALKWDRPPSKCETLSQLTVELSKMLKYTPRPVGFRFVLVFDGIDRQREAPPTLLPALARLSEIIPCLTTVFIVTSPPANFLRTPFVAYIHFPNYTKAEFVAILATQPPQPLPSATKEETVDLWARFTGAVHDALARAASRTLPAFRHACMALWPRFTAPILAGTHAPREFSKLLVAARVHFQDEKLLDPGMVALHSNKSNITTGTNNTPNTGPAHQAAAAAAAAVNGPTPKPPTTTITKRDQPKSLAAATATATATTAAPDLASLLPTTARLLLLASYLASHNPTRHDLTLFSTHHHGRRRRRGGLSVGGGGAGRGARTKHRKIARKLLGAHAFVLERMLAIFAAVRREWDAKSTATISNPTSGEAALDSDIEMAIATLASLRLLVRVGGGASAGADPMDRGGKWRVNVGWEVVRGLGRSIGVEVEDWLIE</sequence>
<evidence type="ECO:0000259" key="8">
    <source>
        <dbReference type="Pfam" id="PF13191"/>
    </source>
</evidence>
<feature type="region of interest" description="Disordered" evidence="7">
    <location>
        <begin position="405"/>
        <end position="432"/>
    </location>
</feature>
<evidence type="ECO:0000256" key="3">
    <source>
        <dbReference type="ARBA" id="ARBA00022705"/>
    </source>
</evidence>
<dbReference type="GO" id="GO:0005664">
    <property type="term" value="C:nuclear origin of replication recognition complex"/>
    <property type="evidence" value="ECO:0007669"/>
    <property type="project" value="TreeGrafter"/>
</dbReference>
<keyword evidence="12" id="KW-1185">Reference proteome</keyword>
<evidence type="ECO:0000256" key="2">
    <source>
        <dbReference type="ARBA" id="ARBA00006269"/>
    </source>
</evidence>
<dbReference type="EMBL" id="JAULSR010000001">
    <property type="protein sequence ID" value="KAK0634786.1"/>
    <property type="molecule type" value="Genomic_DNA"/>
</dbReference>
<name>A0AA39XIT3_9PEZI</name>
<dbReference type="AlphaFoldDB" id="A0AA39XIT3"/>
<feature type="compositionally biased region" description="Low complexity" evidence="7">
    <location>
        <begin position="313"/>
        <end position="335"/>
    </location>
</feature>